<keyword evidence="2" id="KW-1185">Reference proteome</keyword>
<reference evidence="1" key="1">
    <citation type="submission" date="2021-05" db="EMBL/GenBank/DDBJ databases">
        <authorList>
            <person name="Scholz U."/>
            <person name="Mascher M."/>
            <person name="Fiebig A."/>
        </authorList>
    </citation>
    <scope>NUCLEOTIDE SEQUENCE [LARGE SCALE GENOMIC DNA]</scope>
</reference>
<name>A0ACD5VJN7_AVESA</name>
<proteinExistence type="predicted"/>
<reference evidence="1" key="2">
    <citation type="submission" date="2025-09" db="UniProtKB">
        <authorList>
            <consortium name="EnsemblPlants"/>
        </authorList>
    </citation>
    <scope>IDENTIFICATION</scope>
</reference>
<sequence>MANSGIFHSFIMLKTFMISSLVALLATNVGGSMCPPFSCGDLRNLSYPFRHLGDPPGCGAESCELNCSGHRATIHINTATYFVTEINYYSFNYDDSYFQVVDTNLDMLSNCPFPLTRWNYFPHLPRSINPYGRIDFDTNNFMWACFVNCSQAIMNNSWYLPVTCLSASNSYVYVRTGIFCSIGSLEPTCGYLAMIPLDDILGQNVSYVEIIKIMRKGFPIRFPNLFDQPLTFSGIMRTCLNESSSYFHKKISMPGILNKSRAFVRSEIQFLECLYPYRIKLFGVAVALISATDVLKYTIALALLLRLVVPLVVWTFLAHKFWQTKISVDAVEKFLRMQEALGPKRYAYTDITVITSYFRDKLGQGGYGSVYKGVLLPGHVHVAIKILAGSTT</sequence>
<protein>
    <submittedName>
        <fullName evidence="1">Uncharacterized protein</fullName>
    </submittedName>
</protein>
<evidence type="ECO:0000313" key="2">
    <source>
        <dbReference type="Proteomes" id="UP001732700"/>
    </source>
</evidence>
<accession>A0ACD5VJN7</accession>
<dbReference type="EnsemblPlants" id="AVESA.00010b.r2.3CG0456710.1">
    <property type="protein sequence ID" value="AVESA.00010b.r2.3CG0456710.1.CDS"/>
    <property type="gene ID" value="AVESA.00010b.r2.3CG0456710"/>
</dbReference>
<organism evidence="1 2">
    <name type="scientific">Avena sativa</name>
    <name type="common">Oat</name>
    <dbReference type="NCBI Taxonomy" id="4498"/>
    <lineage>
        <taxon>Eukaryota</taxon>
        <taxon>Viridiplantae</taxon>
        <taxon>Streptophyta</taxon>
        <taxon>Embryophyta</taxon>
        <taxon>Tracheophyta</taxon>
        <taxon>Spermatophyta</taxon>
        <taxon>Magnoliopsida</taxon>
        <taxon>Liliopsida</taxon>
        <taxon>Poales</taxon>
        <taxon>Poaceae</taxon>
        <taxon>BOP clade</taxon>
        <taxon>Pooideae</taxon>
        <taxon>Poodae</taxon>
        <taxon>Poeae</taxon>
        <taxon>Poeae Chloroplast Group 1 (Aveneae type)</taxon>
        <taxon>Aveninae</taxon>
        <taxon>Avena</taxon>
    </lineage>
</organism>
<dbReference type="Proteomes" id="UP001732700">
    <property type="component" value="Chromosome 3C"/>
</dbReference>
<evidence type="ECO:0000313" key="1">
    <source>
        <dbReference type="EnsemblPlants" id="AVESA.00010b.r2.3CG0456710.1.CDS"/>
    </source>
</evidence>